<dbReference type="InterPro" id="IPR036388">
    <property type="entry name" value="WH-like_DNA-bd_sf"/>
</dbReference>
<sequence length="176" mass="19164">MGDTAGAETAANAHLGSSEAVRQRAEQWIARGHDPDLVELVGLLRHATYQAQAQSEQLLARAGLHRGQFDVLAALYRAGDDAELTQAQLAEAMLLTRAGMKKRVDGLIQIGLIARRVEPEHPRKQRLLLTDRGHDTLLSLLDGFFAAEAAAFETLGDSDRRDLRALLAKMVDTTSS</sequence>
<dbReference type="Proteomes" id="UP001304125">
    <property type="component" value="Chromosome"/>
</dbReference>
<keyword evidence="1" id="KW-0805">Transcription regulation</keyword>
<organism evidence="5 6">
    <name type="scientific">Demequina capsici</name>
    <dbReference type="NCBI Taxonomy" id="3075620"/>
    <lineage>
        <taxon>Bacteria</taxon>
        <taxon>Bacillati</taxon>
        <taxon>Actinomycetota</taxon>
        <taxon>Actinomycetes</taxon>
        <taxon>Micrococcales</taxon>
        <taxon>Demequinaceae</taxon>
        <taxon>Demequina</taxon>
    </lineage>
</organism>
<dbReference type="GO" id="GO:0003700">
    <property type="term" value="F:DNA-binding transcription factor activity"/>
    <property type="evidence" value="ECO:0007669"/>
    <property type="project" value="InterPro"/>
</dbReference>
<evidence type="ECO:0000259" key="4">
    <source>
        <dbReference type="PROSITE" id="PS50995"/>
    </source>
</evidence>
<keyword evidence="6" id="KW-1185">Reference proteome</keyword>
<evidence type="ECO:0000313" key="6">
    <source>
        <dbReference type="Proteomes" id="UP001304125"/>
    </source>
</evidence>
<keyword evidence="3" id="KW-0804">Transcription</keyword>
<evidence type="ECO:0000256" key="3">
    <source>
        <dbReference type="ARBA" id="ARBA00023163"/>
    </source>
</evidence>
<dbReference type="AlphaFoldDB" id="A0AA96F7V3"/>
<accession>A0AA96F7V3</accession>
<reference evidence="5 6" key="1">
    <citation type="submission" date="2023-09" db="EMBL/GenBank/DDBJ databases">
        <title>Demequina sp. a novel bacteria isolated from Capsicum annuum.</title>
        <authorList>
            <person name="Humaira Z."/>
            <person name="Lee J."/>
            <person name="Cho D."/>
        </authorList>
    </citation>
    <scope>NUCLEOTIDE SEQUENCE [LARGE SCALE GENOMIC DNA]</scope>
    <source>
        <strain evidence="5 6">OYTSA14</strain>
    </source>
</reference>
<evidence type="ECO:0000256" key="2">
    <source>
        <dbReference type="ARBA" id="ARBA00023125"/>
    </source>
</evidence>
<dbReference type="RefSeq" id="WP_313496588.1">
    <property type="nucleotide sequence ID" value="NZ_CP134879.1"/>
</dbReference>
<proteinExistence type="predicted"/>
<dbReference type="SMART" id="SM00347">
    <property type="entry name" value="HTH_MARR"/>
    <property type="match status" value="1"/>
</dbReference>
<dbReference type="PANTHER" id="PTHR42756">
    <property type="entry name" value="TRANSCRIPTIONAL REGULATOR, MARR"/>
    <property type="match status" value="1"/>
</dbReference>
<dbReference type="InterPro" id="IPR000835">
    <property type="entry name" value="HTH_MarR-typ"/>
</dbReference>
<dbReference type="EMBL" id="CP134879">
    <property type="protein sequence ID" value="WNM23576.1"/>
    <property type="molecule type" value="Genomic_DNA"/>
</dbReference>
<dbReference type="PROSITE" id="PS50995">
    <property type="entry name" value="HTH_MARR_2"/>
    <property type="match status" value="1"/>
</dbReference>
<dbReference type="SUPFAM" id="SSF46785">
    <property type="entry name" value="Winged helix' DNA-binding domain"/>
    <property type="match status" value="1"/>
</dbReference>
<feature type="domain" description="HTH marR-type" evidence="4">
    <location>
        <begin position="37"/>
        <end position="172"/>
    </location>
</feature>
<evidence type="ECO:0000313" key="5">
    <source>
        <dbReference type="EMBL" id="WNM23576.1"/>
    </source>
</evidence>
<dbReference type="PANTHER" id="PTHR42756:SF1">
    <property type="entry name" value="TRANSCRIPTIONAL REPRESSOR OF EMRAB OPERON"/>
    <property type="match status" value="1"/>
</dbReference>
<gene>
    <name evidence="5" type="ORF">RN606_09375</name>
</gene>
<dbReference type="Pfam" id="PF12802">
    <property type="entry name" value="MarR_2"/>
    <property type="match status" value="1"/>
</dbReference>
<dbReference type="InterPro" id="IPR036390">
    <property type="entry name" value="WH_DNA-bd_sf"/>
</dbReference>
<evidence type="ECO:0000256" key="1">
    <source>
        <dbReference type="ARBA" id="ARBA00023015"/>
    </source>
</evidence>
<protein>
    <submittedName>
        <fullName evidence="5">MarR family winged helix-turn-helix transcriptional regulator</fullName>
    </submittedName>
</protein>
<dbReference type="Gene3D" id="1.10.10.10">
    <property type="entry name" value="Winged helix-like DNA-binding domain superfamily/Winged helix DNA-binding domain"/>
    <property type="match status" value="1"/>
</dbReference>
<name>A0AA96F7V3_9MICO</name>
<dbReference type="GO" id="GO:0003677">
    <property type="term" value="F:DNA binding"/>
    <property type="evidence" value="ECO:0007669"/>
    <property type="project" value="UniProtKB-KW"/>
</dbReference>
<keyword evidence="2" id="KW-0238">DNA-binding</keyword>